<feature type="binding site" evidence="10">
    <location>
        <position position="165"/>
    </location>
    <ligand>
        <name>UDP-N-acetyl-alpha-D-glucosamine</name>
        <dbReference type="ChEBI" id="CHEBI:57705"/>
    </ligand>
</feature>
<dbReference type="EC" id="2.4.1.227" evidence="10"/>
<dbReference type="InterPro" id="IPR007235">
    <property type="entry name" value="Glyco_trans_28_C"/>
</dbReference>
<keyword evidence="5 10" id="KW-0133">Cell shape</keyword>
<evidence type="ECO:0000259" key="11">
    <source>
        <dbReference type="Pfam" id="PF03033"/>
    </source>
</evidence>
<accession>A0A2P8DBY0</accession>
<feature type="binding site" evidence="10">
    <location>
        <position position="250"/>
    </location>
    <ligand>
        <name>UDP-N-acetyl-alpha-D-glucosamine</name>
        <dbReference type="ChEBI" id="CHEBI:57705"/>
    </ligand>
</feature>
<dbReference type="GO" id="GO:0005886">
    <property type="term" value="C:plasma membrane"/>
    <property type="evidence" value="ECO:0007669"/>
    <property type="project" value="UniProtKB-SubCell"/>
</dbReference>
<proteinExistence type="inferred from homology"/>
<keyword evidence="14" id="KW-1185">Reference proteome</keyword>
<dbReference type="AlphaFoldDB" id="A0A2P8DBY0"/>
<sequence length="363" mass="39116">MKVVIAGGGTGGHIFPAVAIGHALQRLQPGTELLFVGANGKMEMEKVPQEGFRIVGLDIAGFNRSNLLKNITLPFKLWKSRQQANAVIRDFQPDAVVGVGGFASFPMLYAAQSKGIPTLIQEQNSFAGKSNKILGKKAAAICVAYDGMDRFFPKDKIIVTGNPVRARIAHAHITRDEGVAAFNLDPARKTVLVVGGSLGAKTINEAIAAGLKTITNWGLQVIWQTGKLFTEEARKAAALYGRQVVVQEFIKNMEYAYAAADMVVSRAGALASAELCIAGKPVIFVPYPFAAEDHQTSNALALVEHNAAMMVKDNDADTDLVKKLDTLVHDEQMQELMAANIVKHGIKDADERIAKKVIAISRK</sequence>
<evidence type="ECO:0000313" key="14">
    <source>
        <dbReference type="Proteomes" id="UP000240572"/>
    </source>
</evidence>
<feature type="binding site" evidence="10">
    <location>
        <begin position="10"/>
        <end position="12"/>
    </location>
    <ligand>
        <name>UDP-N-acetyl-alpha-D-glucosamine</name>
        <dbReference type="ChEBI" id="CHEBI:57705"/>
    </ligand>
</feature>
<comment type="catalytic activity">
    <reaction evidence="10">
        <text>di-trans,octa-cis-undecaprenyl diphospho-N-acetyl-alpha-D-muramoyl-L-alanyl-D-glutamyl-meso-2,6-diaminopimeloyl-D-alanyl-D-alanine + UDP-N-acetyl-alpha-D-glucosamine = di-trans,octa-cis-undecaprenyl diphospho-[N-acetyl-alpha-D-glucosaminyl-(1-&gt;4)]-N-acetyl-alpha-D-muramoyl-L-alanyl-D-glutamyl-meso-2,6-diaminopimeloyl-D-alanyl-D-alanine + UDP + H(+)</text>
        <dbReference type="Rhea" id="RHEA:31227"/>
        <dbReference type="ChEBI" id="CHEBI:15378"/>
        <dbReference type="ChEBI" id="CHEBI:57705"/>
        <dbReference type="ChEBI" id="CHEBI:58223"/>
        <dbReference type="ChEBI" id="CHEBI:61387"/>
        <dbReference type="ChEBI" id="CHEBI:61388"/>
        <dbReference type="EC" id="2.4.1.227"/>
    </reaction>
</comment>
<feature type="domain" description="Glycosyl transferase family 28 C-terminal" evidence="12">
    <location>
        <begin position="190"/>
        <end position="353"/>
    </location>
</feature>
<dbReference type="PANTHER" id="PTHR21015:SF22">
    <property type="entry name" value="GLYCOSYLTRANSFERASE"/>
    <property type="match status" value="1"/>
</dbReference>
<evidence type="ECO:0000256" key="7">
    <source>
        <dbReference type="ARBA" id="ARBA00023136"/>
    </source>
</evidence>
<dbReference type="Proteomes" id="UP000240572">
    <property type="component" value="Unassembled WGS sequence"/>
</dbReference>
<keyword evidence="9 10" id="KW-0961">Cell wall biogenesis/degradation</keyword>
<evidence type="ECO:0000256" key="3">
    <source>
        <dbReference type="ARBA" id="ARBA00022676"/>
    </source>
</evidence>
<organism evidence="13 14">
    <name type="scientific">Taibaiella chishuiensis</name>
    <dbReference type="NCBI Taxonomy" id="1434707"/>
    <lineage>
        <taxon>Bacteria</taxon>
        <taxon>Pseudomonadati</taxon>
        <taxon>Bacteroidota</taxon>
        <taxon>Chitinophagia</taxon>
        <taxon>Chitinophagales</taxon>
        <taxon>Chitinophagaceae</taxon>
        <taxon>Taibaiella</taxon>
    </lineage>
</organism>
<dbReference type="EMBL" id="PYGD01000001">
    <property type="protein sequence ID" value="PSK94733.1"/>
    <property type="molecule type" value="Genomic_DNA"/>
</dbReference>
<dbReference type="CDD" id="cd03785">
    <property type="entry name" value="GT28_MurG"/>
    <property type="match status" value="1"/>
</dbReference>
<evidence type="ECO:0000256" key="8">
    <source>
        <dbReference type="ARBA" id="ARBA00023306"/>
    </source>
</evidence>
<dbReference type="PANTHER" id="PTHR21015">
    <property type="entry name" value="UDP-N-ACETYLGLUCOSAMINE--N-ACETYLMURAMYL-(PENTAPEPTIDE) PYROPHOSPHORYL-UNDECAPRENOL N-ACETYLGLUCOSAMINE TRANSFERASE 1"/>
    <property type="match status" value="1"/>
</dbReference>
<gene>
    <name evidence="10" type="primary">murG</name>
    <name evidence="13" type="ORF">B0I18_101893</name>
</gene>
<dbReference type="GO" id="GO:0009252">
    <property type="term" value="P:peptidoglycan biosynthetic process"/>
    <property type="evidence" value="ECO:0007669"/>
    <property type="project" value="UniProtKB-UniRule"/>
</dbReference>
<keyword evidence="2 10" id="KW-0132">Cell division</keyword>
<evidence type="ECO:0000259" key="12">
    <source>
        <dbReference type="Pfam" id="PF04101"/>
    </source>
</evidence>
<dbReference type="GO" id="GO:0008360">
    <property type="term" value="P:regulation of cell shape"/>
    <property type="evidence" value="ECO:0007669"/>
    <property type="project" value="UniProtKB-KW"/>
</dbReference>
<name>A0A2P8DBY0_9BACT</name>
<feature type="binding site" evidence="10">
    <location>
        <position position="295"/>
    </location>
    <ligand>
        <name>UDP-N-acetyl-alpha-D-glucosamine</name>
        <dbReference type="ChEBI" id="CHEBI:57705"/>
    </ligand>
</feature>
<reference evidence="13 14" key="1">
    <citation type="submission" date="2018-03" db="EMBL/GenBank/DDBJ databases">
        <title>Genomic Encyclopedia of Type Strains, Phase III (KMG-III): the genomes of soil and plant-associated and newly described type strains.</title>
        <authorList>
            <person name="Whitman W."/>
        </authorList>
    </citation>
    <scope>NUCLEOTIDE SEQUENCE [LARGE SCALE GENOMIC DNA]</scope>
    <source>
        <strain evidence="13 14">CGMCC 1.12700</strain>
    </source>
</reference>
<comment type="subcellular location">
    <subcellularLocation>
        <location evidence="10">Cell membrane</location>
        <topology evidence="10">Peripheral membrane protein</topology>
        <orientation evidence="10">Cytoplasmic side</orientation>
    </subcellularLocation>
</comment>
<keyword evidence="8 10" id="KW-0131">Cell cycle</keyword>
<evidence type="ECO:0000313" key="13">
    <source>
        <dbReference type="EMBL" id="PSK94733.1"/>
    </source>
</evidence>
<dbReference type="UniPathway" id="UPA00219"/>
<evidence type="ECO:0000256" key="9">
    <source>
        <dbReference type="ARBA" id="ARBA00023316"/>
    </source>
</evidence>
<dbReference type="SUPFAM" id="SSF53756">
    <property type="entry name" value="UDP-Glycosyltransferase/glycogen phosphorylase"/>
    <property type="match status" value="1"/>
</dbReference>
<dbReference type="GO" id="GO:0051301">
    <property type="term" value="P:cell division"/>
    <property type="evidence" value="ECO:0007669"/>
    <property type="project" value="UniProtKB-KW"/>
</dbReference>
<dbReference type="Pfam" id="PF03033">
    <property type="entry name" value="Glyco_transf_28"/>
    <property type="match status" value="1"/>
</dbReference>
<dbReference type="InterPro" id="IPR004276">
    <property type="entry name" value="GlycoTrans_28_N"/>
</dbReference>
<feature type="domain" description="Glycosyltransferase family 28 N-terminal" evidence="11">
    <location>
        <begin position="3"/>
        <end position="141"/>
    </location>
</feature>
<dbReference type="HAMAP" id="MF_00033">
    <property type="entry name" value="MurG"/>
    <property type="match status" value="1"/>
</dbReference>
<keyword evidence="4 10" id="KW-0808">Transferase</keyword>
<evidence type="ECO:0000256" key="2">
    <source>
        <dbReference type="ARBA" id="ARBA00022618"/>
    </source>
</evidence>
<dbReference type="Gene3D" id="3.40.50.2000">
    <property type="entry name" value="Glycogen Phosphorylase B"/>
    <property type="match status" value="2"/>
</dbReference>
<comment type="caution">
    <text evidence="13">The sequence shown here is derived from an EMBL/GenBank/DDBJ whole genome shotgun (WGS) entry which is preliminary data.</text>
</comment>
<dbReference type="RefSeq" id="WP_106521420.1">
    <property type="nucleotide sequence ID" value="NZ_PYGD01000001.1"/>
</dbReference>
<comment type="function">
    <text evidence="10">Cell wall formation. Catalyzes the transfer of a GlcNAc subunit on undecaprenyl-pyrophosphoryl-MurNAc-pentapeptide (lipid intermediate I) to form undecaprenyl-pyrophosphoryl-MurNAc-(pentapeptide)GlcNAc (lipid intermediate II).</text>
</comment>
<feature type="binding site" evidence="10">
    <location>
        <position position="197"/>
    </location>
    <ligand>
        <name>UDP-N-acetyl-alpha-D-glucosamine</name>
        <dbReference type="ChEBI" id="CHEBI:57705"/>
    </ligand>
</feature>
<protein>
    <recommendedName>
        <fullName evidence="10">UDP-N-acetylglucosamine--N-acetylmuramyl-(pentapeptide) pyrophosphoryl-undecaprenol N-acetylglucosamine transferase</fullName>
        <ecNumber evidence="10">2.4.1.227</ecNumber>
    </recommendedName>
    <alternativeName>
        <fullName evidence="10">Undecaprenyl-PP-MurNAc-pentapeptide-UDPGlcNAc GlcNAc transferase</fullName>
    </alternativeName>
</protein>
<dbReference type="NCBIfam" id="TIGR01133">
    <property type="entry name" value="murG"/>
    <property type="match status" value="1"/>
</dbReference>
<dbReference type="InterPro" id="IPR006009">
    <property type="entry name" value="GlcNAc_MurG"/>
</dbReference>
<dbReference type="OrthoDB" id="9808936at2"/>
<evidence type="ECO:0000256" key="10">
    <source>
        <dbReference type="HAMAP-Rule" id="MF_00033"/>
    </source>
</evidence>
<keyword evidence="1 10" id="KW-1003">Cell membrane</keyword>
<comment type="pathway">
    <text evidence="10">Cell wall biogenesis; peptidoglycan biosynthesis.</text>
</comment>
<keyword evidence="3 10" id="KW-0328">Glycosyltransferase</keyword>
<dbReference type="Pfam" id="PF04101">
    <property type="entry name" value="Glyco_tran_28_C"/>
    <property type="match status" value="1"/>
</dbReference>
<comment type="caution">
    <text evidence="10">Lacks conserved residue(s) required for the propagation of feature annotation.</text>
</comment>
<keyword evidence="6 10" id="KW-0573">Peptidoglycan synthesis</keyword>
<dbReference type="GO" id="GO:0051991">
    <property type="term" value="F:UDP-N-acetyl-D-glucosamine:N-acetylmuramoyl-L-alanyl-D-glutamyl-meso-2,6-diaminopimelyl-D-alanyl-D-alanine-diphosphoundecaprenol 4-beta-N-acetylglucosaminlytransferase activity"/>
    <property type="evidence" value="ECO:0007669"/>
    <property type="project" value="RHEA"/>
</dbReference>
<evidence type="ECO:0000256" key="6">
    <source>
        <dbReference type="ARBA" id="ARBA00022984"/>
    </source>
</evidence>
<evidence type="ECO:0000256" key="5">
    <source>
        <dbReference type="ARBA" id="ARBA00022960"/>
    </source>
</evidence>
<comment type="similarity">
    <text evidence="10">Belongs to the glycosyltransferase 28 family. MurG subfamily.</text>
</comment>
<evidence type="ECO:0000256" key="1">
    <source>
        <dbReference type="ARBA" id="ARBA00022475"/>
    </source>
</evidence>
<evidence type="ECO:0000256" key="4">
    <source>
        <dbReference type="ARBA" id="ARBA00022679"/>
    </source>
</evidence>
<dbReference type="GO" id="GO:0050511">
    <property type="term" value="F:undecaprenyldiphospho-muramoylpentapeptide beta-N-acetylglucosaminyltransferase activity"/>
    <property type="evidence" value="ECO:0007669"/>
    <property type="project" value="UniProtKB-UniRule"/>
</dbReference>
<dbReference type="GO" id="GO:0005975">
    <property type="term" value="P:carbohydrate metabolic process"/>
    <property type="evidence" value="ECO:0007669"/>
    <property type="project" value="InterPro"/>
</dbReference>
<dbReference type="GO" id="GO:0071555">
    <property type="term" value="P:cell wall organization"/>
    <property type="evidence" value="ECO:0007669"/>
    <property type="project" value="UniProtKB-KW"/>
</dbReference>
<feature type="binding site" evidence="10">
    <location>
        <position position="124"/>
    </location>
    <ligand>
        <name>UDP-N-acetyl-alpha-D-glucosamine</name>
        <dbReference type="ChEBI" id="CHEBI:57705"/>
    </ligand>
</feature>
<keyword evidence="7 10" id="KW-0472">Membrane</keyword>